<name>A0A9X4R2X4_9STAP</name>
<gene>
    <name evidence="7" type="ORF">M4L21_13630</name>
</gene>
<dbReference type="AlphaFoldDB" id="A0A9X4R2X4"/>
<dbReference type="PANTHER" id="PTHR21016:SF25">
    <property type="entry name" value="TM2 DOMAIN-CONTAINING PROTEIN DDB_G0277895-RELATED"/>
    <property type="match status" value="1"/>
</dbReference>
<feature type="domain" description="TM2" evidence="6">
    <location>
        <begin position="26"/>
        <end position="75"/>
    </location>
</feature>
<evidence type="ECO:0000313" key="7">
    <source>
        <dbReference type="EMBL" id="MDG0860369.1"/>
    </source>
</evidence>
<dbReference type="Proteomes" id="UP001152302">
    <property type="component" value="Unassembled WGS sequence"/>
</dbReference>
<reference evidence="7" key="1">
    <citation type="submission" date="2022-05" db="EMBL/GenBank/DDBJ databases">
        <title>Comparative genomics of Staphylococcus equorum isolates.</title>
        <authorList>
            <person name="Luelf R.H."/>
        </authorList>
    </citation>
    <scope>NUCLEOTIDE SEQUENCE</scope>
    <source>
        <strain evidence="7">TMW 2.2343</strain>
    </source>
</reference>
<sequence>MVTNMATKQNLSQQELLVLHNEMERSKKKKGTAFALWFFLGGIGTHRYYMGDIGYALGMTFTLGGLGLWTLIDAFFIAGRIDELNSNTERDLIINLGLNK</sequence>
<evidence type="ECO:0000256" key="3">
    <source>
        <dbReference type="ARBA" id="ARBA00022989"/>
    </source>
</evidence>
<proteinExistence type="predicted"/>
<dbReference type="Pfam" id="PF05154">
    <property type="entry name" value="TM2"/>
    <property type="match status" value="1"/>
</dbReference>
<dbReference type="GO" id="GO:0016020">
    <property type="term" value="C:membrane"/>
    <property type="evidence" value="ECO:0007669"/>
    <property type="project" value="UniProtKB-SubCell"/>
</dbReference>
<feature type="transmembrane region" description="Helical" evidence="5">
    <location>
        <begin position="55"/>
        <end position="78"/>
    </location>
</feature>
<dbReference type="InterPro" id="IPR050932">
    <property type="entry name" value="TM2D1-3-like"/>
</dbReference>
<dbReference type="RefSeq" id="WP_277595888.1">
    <property type="nucleotide sequence ID" value="NZ_JAMBPX010000011.1"/>
</dbReference>
<feature type="transmembrane region" description="Helical" evidence="5">
    <location>
        <begin position="31"/>
        <end position="49"/>
    </location>
</feature>
<protein>
    <submittedName>
        <fullName evidence="7">TM2 domain-containing protein</fullName>
    </submittedName>
</protein>
<evidence type="ECO:0000259" key="6">
    <source>
        <dbReference type="Pfam" id="PF05154"/>
    </source>
</evidence>
<dbReference type="PANTHER" id="PTHR21016">
    <property type="entry name" value="BETA-AMYLOID BINDING PROTEIN-RELATED"/>
    <property type="match status" value="1"/>
</dbReference>
<evidence type="ECO:0000256" key="5">
    <source>
        <dbReference type="SAM" id="Phobius"/>
    </source>
</evidence>
<comment type="caution">
    <text evidence="7">The sequence shown here is derived from an EMBL/GenBank/DDBJ whole genome shotgun (WGS) entry which is preliminary data.</text>
</comment>
<organism evidence="7 8">
    <name type="scientific">Staphylococcus equorum</name>
    <dbReference type="NCBI Taxonomy" id="246432"/>
    <lineage>
        <taxon>Bacteria</taxon>
        <taxon>Bacillati</taxon>
        <taxon>Bacillota</taxon>
        <taxon>Bacilli</taxon>
        <taxon>Bacillales</taxon>
        <taxon>Staphylococcaceae</taxon>
        <taxon>Staphylococcus</taxon>
    </lineage>
</organism>
<keyword evidence="3 5" id="KW-1133">Transmembrane helix</keyword>
<accession>A0A9X4R2X4</accession>
<keyword evidence="2 5" id="KW-0812">Transmembrane</keyword>
<dbReference type="EMBL" id="JAMBPX010000011">
    <property type="protein sequence ID" value="MDG0860369.1"/>
    <property type="molecule type" value="Genomic_DNA"/>
</dbReference>
<comment type="subcellular location">
    <subcellularLocation>
        <location evidence="1">Membrane</location>
        <topology evidence="1">Multi-pass membrane protein</topology>
    </subcellularLocation>
</comment>
<evidence type="ECO:0000256" key="2">
    <source>
        <dbReference type="ARBA" id="ARBA00022692"/>
    </source>
</evidence>
<evidence type="ECO:0000256" key="4">
    <source>
        <dbReference type="ARBA" id="ARBA00023136"/>
    </source>
</evidence>
<evidence type="ECO:0000256" key="1">
    <source>
        <dbReference type="ARBA" id="ARBA00004141"/>
    </source>
</evidence>
<keyword evidence="4 5" id="KW-0472">Membrane</keyword>
<evidence type="ECO:0000313" key="8">
    <source>
        <dbReference type="Proteomes" id="UP001152302"/>
    </source>
</evidence>
<dbReference type="InterPro" id="IPR007829">
    <property type="entry name" value="TM2"/>
</dbReference>